<comment type="caution">
    <text evidence="2">The sequence shown here is derived from an EMBL/GenBank/DDBJ whole genome shotgun (WGS) entry which is preliminary data.</text>
</comment>
<dbReference type="PROSITE" id="PS51186">
    <property type="entry name" value="GNAT"/>
    <property type="match status" value="1"/>
</dbReference>
<dbReference type="AlphaFoldDB" id="A0AAE0BJV5"/>
<organism evidence="2 3">
    <name type="scientific">Cymbomonas tetramitiformis</name>
    <dbReference type="NCBI Taxonomy" id="36881"/>
    <lineage>
        <taxon>Eukaryota</taxon>
        <taxon>Viridiplantae</taxon>
        <taxon>Chlorophyta</taxon>
        <taxon>Pyramimonadophyceae</taxon>
        <taxon>Pyramimonadales</taxon>
        <taxon>Pyramimonadaceae</taxon>
        <taxon>Cymbomonas</taxon>
    </lineage>
</organism>
<sequence length="243" mass="27318">MACACAALRVQSFYTPPVQGEDVFLLGDCADKAHARWFDQKRRSEESRALRQADLGMNVICLMATAPVQEVTATLQVGNVEWLKECRMSGERYAVGTLDVHIGPRLPGEQLVGNHPVLLSNPEVVDPRDLAARYNYSRMRGPAVTAGPGRRFDPRAIQWPSSHRDCERAYVFNLCVMPEVRRQGVASALLTKAKMQATERGVRELYIHVEVENKAAERLYSHLGFVFEKEETAEDAAKHKRPR</sequence>
<dbReference type="Pfam" id="PF00583">
    <property type="entry name" value="Acetyltransf_1"/>
    <property type="match status" value="1"/>
</dbReference>
<reference evidence="2 3" key="1">
    <citation type="journal article" date="2015" name="Genome Biol. Evol.">
        <title>Comparative Genomics of a Bacterivorous Green Alga Reveals Evolutionary Causalities and Consequences of Phago-Mixotrophic Mode of Nutrition.</title>
        <authorList>
            <person name="Burns J.A."/>
            <person name="Paasch A."/>
            <person name="Narechania A."/>
            <person name="Kim E."/>
        </authorList>
    </citation>
    <scope>NUCLEOTIDE SEQUENCE [LARGE SCALE GENOMIC DNA]</scope>
    <source>
        <strain evidence="2 3">PLY_AMNH</strain>
    </source>
</reference>
<dbReference type="Gene3D" id="3.40.630.30">
    <property type="match status" value="1"/>
</dbReference>
<dbReference type="SUPFAM" id="SSF55729">
    <property type="entry name" value="Acyl-CoA N-acyltransferases (Nat)"/>
    <property type="match status" value="1"/>
</dbReference>
<accession>A0AAE0BJV5</accession>
<feature type="domain" description="N-acetyltransferase" evidence="1">
    <location>
        <begin position="167"/>
        <end position="243"/>
    </location>
</feature>
<keyword evidence="3" id="KW-1185">Reference proteome</keyword>
<dbReference type="Proteomes" id="UP001190700">
    <property type="component" value="Unassembled WGS sequence"/>
</dbReference>
<gene>
    <name evidence="2" type="ORF">CYMTET_52076</name>
</gene>
<dbReference type="GO" id="GO:0016747">
    <property type="term" value="F:acyltransferase activity, transferring groups other than amino-acyl groups"/>
    <property type="evidence" value="ECO:0007669"/>
    <property type="project" value="InterPro"/>
</dbReference>
<dbReference type="InterPro" id="IPR016181">
    <property type="entry name" value="Acyl_CoA_acyltransferase"/>
</dbReference>
<evidence type="ECO:0000313" key="3">
    <source>
        <dbReference type="Proteomes" id="UP001190700"/>
    </source>
</evidence>
<evidence type="ECO:0000259" key="1">
    <source>
        <dbReference type="PROSITE" id="PS51186"/>
    </source>
</evidence>
<dbReference type="PANTHER" id="PTHR47876">
    <property type="entry name" value="OS08G0260000 PROTEIN"/>
    <property type="match status" value="1"/>
</dbReference>
<dbReference type="CDD" id="cd04301">
    <property type="entry name" value="NAT_SF"/>
    <property type="match status" value="1"/>
</dbReference>
<name>A0AAE0BJV5_9CHLO</name>
<dbReference type="EMBL" id="LGRX02034412">
    <property type="protein sequence ID" value="KAK3237886.1"/>
    <property type="molecule type" value="Genomic_DNA"/>
</dbReference>
<protein>
    <recommendedName>
        <fullName evidence="1">N-acetyltransferase domain-containing protein</fullName>
    </recommendedName>
</protein>
<evidence type="ECO:0000313" key="2">
    <source>
        <dbReference type="EMBL" id="KAK3237886.1"/>
    </source>
</evidence>
<dbReference type="InterPro" id="IPR000182">
    <property type="entry name" value="GNAT_dom"/>
</dbReference>
<dbReference type="PANTHER" id="PTHR47876:SF2">
    <property type="entry name" value="GCN5-RELATED N-ACETYLTRANSFERASE 7, CHLOROPLASTIC"/>
    <property type="match status" value="1"/>
</dbReference>
<proteinExistence type="predicted"/>